<name>K1S8G7_9ZZZZ</name>
<organism evidence="1">
    <name type="scientific">human gut metagenome</name>
    <dbReference type="NCBI Taxonomy" id="408170"/>
    <lineage>
        <taxon>unclassified sequences</taxon>
        <taxon>metagenomes</taxon>
        <taxon>organismal metagenomes</taxon>
    </lineage>
</organism>
<dbReference type="InterPro" id="IPR007607">
    <property type="entry name" value="BacA/B"/>
</dbReference>
<protein>
    <submittedName>
        <fullName evidence="1">Integral membrane protein CcmA involved in cell shape determination</fullName>
    </submittedName>
</protein>
<evidence type="ECO:0000313" key="1">
    <source>
        <dbReference type="EMBL" id="EKC53758.1"/>
    </source>
</evidence>
<accession>K1S8G7</accession>
<proteinExistence type="predicted"/>
<comment type="caution">
    <text evidence="1">The sequence shown here is derived from an EMBL/GenBank/DDBJ whole genome shotgun (WGS) entry which is preliminary data.</text>
</comment>
<dbReference type="AlphaFoldDB" id="K1S8G7"/>
<gene>
    <name evidence="1" type="ORF">OBE_12430</name>
</gene>
<dbReference type="Pfam" id="PF04519">
    <property type="entry name" value="Bactofilin"/>
    <property type="match status" value="1"/>
</dbReference>
<dbReference type="EMBL" id="AJWZ01008564">
    <property type="protein sequence ID" value="EKC53758.1"/>
    <property type="molecule type" value="Genomic_DNA"/>
</dbReference>
<reference evidence="1" key="1">
    <citation type="journal article" date="2013" name="Environ. Microbiol.">
        <title>Microbiota from the distal guts of lean and obese adolescents exhibit partial functional redundancy besides clear differences in community structure.</title>
        <authorList>
            <person name="Ferrer M."/>
            <person name="Ruiz A."/>
            <person name="Lanza F."/>
            <person name="Haange S.B."/>
            <person name="Oberbach A."/>
            <person name="Till H."/>
            <person name="Bargiela R."/>
            <person name="Campoy C."/>
            <person name="Segura M.T."/>
            <person name="Richter M."/>
            <person name="von Bergen M."/>
            <person name="Seifert J."/>
            <person name="Suarez A."/>
        </authorList>
    </citation>
    <scope>NUCLEOTIDE SEQUENCE</scope>
</reference>
<sequence length="64" mass="6892">MCYVKGDIDVHGPVIIDSSAIISGDIKSKSVQINNGATIDGRCSQCYADVNMESIFDIKGKKNK</sequence>